<dbReference type="InterPro" id="IPR000792">
    <property type="entry name" value="Tscrpt_reg_LuxR_C"/>
</dbReference>
<dbReference type="CDD" id="cd06170">
    <property type="entry name" value="LuxR_C_like"/>
    <property type="match status" value="1"/>
</dbReference>
<dbReference type="Pfam" id="PF00196">
    <property type="entry name" value="GerE"/>
    <property type="match status" value="1"/>
</dbReference>
<gene>
    <name evidence="2" type="ORF">ACFSJ0_53000</name>
</gene>
<comment type="caution">
    <text evidence="2">The sequence shown here is derived from an EMBL/GenBank/DDBJ whole genome shotgun (WGS) entry which is preliminary data.</text>
</comment>
<name>A0ABW4GX91_9ACTN</name>
<evidence type="ECO:0000313" key="3">
    <source>
        <dbReference type="Proteomes" id="UP001597097"/>
    </source>
</evidence>
<dbReference type="PANTHER" id="PTHR34293:SF1">
    <property type="entry name" value="HTH-TYPE TRANSCRIPTIONAL REGULATOR TRMBL2"/>
    <property type="match status" value="1"/>
</dbReference>
<evidence type="ECO:0000313" key="2">
    <source>
        <dbReference type="EMBL" id="MFD1545842.1"/>
    </source>
</evidence>
<keyword evidence="3" id="KW-1185">Reference proteome</keyword>
<dbReference type="EMBL" id="JBHUCM010000051">
    <property type="protein sequence ID" value="MFD1545842.1"/>
    <property type="molecule type" value="Genomic_DNA"/>
</dbReference>
<dbReference type="SMART" id="SM00421">
    <property type="entry name" value="HTH_LUXR"/>
    <property type="match status" value="1"/>
</dbReference>
<proteinExistence type="predicted"/>
<dbReference type="PANTHER" id="PTHR34293">
    <property type="entry name" value="HTH-TYPE TRANSCRIPTIONAL REGULATOR TRMBL2"/>
    <property type="match status" value="1"/>
</dbReference>
<accession>A0ABW4GX91</accession>
<feature type="domain" description="HTH luxR-type" evidence="1">
    <location>
        <begin position="243"/>
        <end position="308"/>
    </location>
</feature>
<evidence type="ECO:0000259" key="1">
    <source>
        <dbReference type="PROSITE" id="PS50043"/>
    </source>
</evidence>
<dbReference type="RefSeq" id="WP_219537918.1">
    <property type="nucleotide sequence ID" value="NZ_JAHKRM010000042.1"/>
</dbReference>
<protein>
    <submittedName>
        <fullName evidence="2">LuxR C-terminal-related transcriptional regulator</fullName>
    </submittedName>
</protein>
<dbReference type="InterPro" id="IPR051797">
    <property type="entry name" value="TrmB-like"/>
</dbReference>
<organism evidence="2 3">
    <name type="scientific">Nonomuraea guangzhouensis</name>
    <dbReference type="NCBI Taxonomy" id="1291555"/>
    <lineage>
        <taxon>Bacteria</taxon>
        <taxon>Bacillati</taxon>
        <taxon>Actinomycetota</taxon>
        <taxon>Actinomycetes</taxon>
        <taxon>Streptosporangiales</taxon>
        <taxon>Streptosporangiaceae</taxon>
        <taxon>Nonomuraea</taxon>
    </lineage>
</organism>
<reference evidence="3" key="1">
    <citation type="journal article" date="2019" name="Int. J. Syst. Evol. Microbiol.">
        <title>The Global Catalogue of Microorganisms (GCM) 10K type strain sequencing project: providing services to taxonomists for standard genome sequencing and annotation.</title>
        <authorList>
            <consortium name="The Broad Institute Genomics Platform"/>
            <consortium name="The Broad Institute Genome Sequencing Center for Infectious Disease"/>
            <person name="Wu L."/>
            <person name="Ma J."/>
        </authorList>
    </citation>
    <scope>NUCLEOTIDE SEQUENCE [LARGE SCALE GENOMIC DNA]</scope>
    <source>
        <strain evidence="3">CGMCC 1.15399</strain>
    </source>
</reference>
<dbReference type="PROSITE" id="PS50043">
    <property type="entry name" value="HTH_LUXR_2"/>
    <property type="match status" value="1"/>
</dbReference>
<sequence>MSLSSLGLTALDETVYHALLCGGEATAGDPDLVDVGAALERLVALELVRLDPDGRPVAIDPEIGISRLIRRRLLETSAEQRRIADAWKALHQLSAERRGPDRTVAIERIDGIDLINERIWSLALDAREVLTVRSDRRRPRPDLLPAYLHRLGEGVRWRTIIPRKSLADPALMEYSLTLHRAGDHHRLVDDAGQQMVIVDRSVAFVPATPDDDSQSVLMISQAGAVATMVDLFERVWTHAADLEPHPAASLTPRERQVLHLLSSVDKDEIAAREMGVSLRTYRRHVADLFDRLGAANRFQAALLAKQQGWL</sequence>
<dbReference type="Proteomes" id="UP001597097">
    <property type="component" value="Unassembled WGS sequence"/>
</dbReference>